<dbReference type="InterPro" id="IPR016159">
    <property type="entry name" value="Cullin_repeat-like_dom_sf"/>
</dbReference>
<dbReference type="GO" id="GO:0006893">
    <property type="term" value="P:Golgi to plasma membrane transport"/>
    <property type="evidence" value="ECO:0007669"/>
    <property type="project" value="TreeGrafter"/>
</dbReference>
<dbReference type="Proteomes" id="UP000188268">
    <property type="component" value="Unassembled WGS sequence"/>
</dbReference>
<dbReference type="GO" id="GO:0008104">
    <property type="term" value="P:intracellular protein localization"/>
    <property type="evidence" value="ECO:0007669"/>
    <property type="project" value="TreeGrafter"/>
</dbReference>
<dbReference type="GO" id="GO:0000145">
    <property type="term" value="C:exocyst"/>
    <property type="evidence" value="ECO:0007669"/>
    <property type="project" value="InterPro"/>
</dbReference>
<comment type="caution">
    <text evidence="5">The sequence shown here is derived from an EMBL/GenBank/DDBJ whole genome shotgun (WGS) entry which is preliminary data.</text>
</comment>
<evidence type="ECO:0000313" key="5">
    <source>
        <dbReference type="EMBL" id="OMO90290.1"/>
    </source>
</evidence>
<name>A0A1R3J666_COCAP</name>
<evidence type="ECO:0000256" key="3">
    <source>
        <dbReference type="ARBA" id="ARBA00022483"/>
    </source>
</evidence>
<dbReference type="GO" id="GO:0006887">
    <property type="term" value="P:exocytosis"/>
    <property type="evidence" value="ECO:0007669"/>
    <property type="project" value="UniProtKB-KW"/>
</dbReference>
<sequence>MAALDEGEQLAKENKSKHTLSPPTLLKLKNALTVLRQKLVDQLAEATSQPFTRDAELRSDILAIKKLGDGPRAHTLLLLNSHHQQALQRGMQSLHPSSTSHGGSAFSSGLSQLVFSTIAQTEAFALLFLKSFISSCRGSKSCY</sequence>
<keyword evidence="6" id="KW-1185">Reference proteome</keyword>
<evidence type="ECO:0000256" key="1">
    <source>
        <dbReference type="ARBA" id="ARBA00007210"/>
    </source>
</evidence>
<reference evidence="5 6" key="1">
    <citation type="submission" date="2013-09" db="EMBL/GenBank/DDBJ databases">
        <title>Corchorus capsularis genome sequencing.</title>
        <authorList>
            <person name="Alam M."/>
            <person name="Haque M.S."/>
            <person name="Islam M.S."/>
            <person name="Emdad E.M."/>
            <person name="Islam M.M."/>
            <person name="Ahmed B."/>
            <person name="Halim A."/>
            <person name="Hossen Q.M.M."/>
            <person name="Hossain M.Z."/>
            <person name="Ahmed R."/>
            <person name="Khan M.M."/>
            <person name="Islam R."/>
            <person name="Rashid M.M."/>
            <person name="Khan S.A."/>
            <person name="Rahman M.S."/>
            <person name="Alam M."/>
        </authorList>
    </citation>
    <scope>NUCLEOTIDE SEQUENCE [LARGE SCALE GENOMIC DNA]</scope>
    <source>
        <strain evidence="6">cv. CVL-1</strain>
        <tissue evidence="5">Whole seedling</tissue>
    </source>
</reference>
<dbReference type="AlphaFoldDB" id="A0A1R3J666"/>
<evidence type="ECO:0000256" key="4">
    <source>
        <dbReference type="SAM" id="MobiDB-lite"/>
    </source>
</evidence>
<proteinExistence type="inferred from homology"/>
<comment type="similarity">
    <text evidence="1">Belongs to the EXO84 family.</text>
</comment>
<dbReference type="EMBL" id="AWWV01008477">
    <property type="protein sequence ID" value="OMO90290.1"/>
    <property type="molecule type" value="Genomic_DNA"/>
</dbReference>
<accession>A0A1R3J666</accession>
<evidence type="ECO:0000256" key="2">
    <source>
        <dbReference type="ARBA" id="ARBA00022448"/>
    </source>
</evidence>
<keyword evidence="3" id="KW-0268">Exocytosis</keyword>
<gene>
    <name evidence="5" type="ORF">CCACVL1_07416</name>
</gene>
<dbReference type="PANTHER" id="PTHR21426">
    <property type="entry name" value="EXOCYST COMPLEX COMPONENT 8"/>
    <property type="match status" value="1"/>
</dbReference>
<organism evidence="5 6">
    <name type="scientific">Corchorus capsularis</name>
    <name type="common">Jute</name>
    <dbReference type="NCBI Taxonomy" id="210143"/>
    <lineage>
        <taxon>Eukaryota</taxon>
        <taxon>Viridiplantae</taxon>
        <taxon>Streptophyta</taxon>
        <taxon>Embryophyta</taxon>
        <taxon>Tracheophyta</taxon>
        <taxon>Spermatophyta</taxon>
        <taxon>Magnoliopsida</taxon>
        <taxon>eudicotyledons</taxon>
        <taxon>Gunneridae</taxon>
        <taxon>Pentapetalae</taxon>
        <taxon>rosids</taxon>
        <taxon>malvids</taxon>
        <taxon>Malvales</taxon>
        <taxon>Malvaceae</taxon>
        <taxon>Grewioideae</taxon>
        <taxon>Apeibeae</taxon>
        <taxon>Corchorus</taxon>
    </lineage>
</organism>
<feature type="region of interest" description="Disordered" evidence="4">
    <location>
        <begin position="1"/>
        <end position="22"/>
    </location>
</feature>
<dbReference type="InterPro" id="IPR033961">
    <property type="entry name" value="Exo84"/>
</dbReference>
<dbReference type="PANTHER" id="PTHR21426:SF15">
    <property type="entry name" value="EXOCYST COMPLEX COMPONENT EXO84A"/>
    <property type="match status" value="1"/>
</dbReference>
<dbReference type="SUPFAM" id="SSF74788">
    <property type="entry name" value="Cullin repeat-like"/>
    <property type="match status" value="1"/>
</dbReference>
<protein>
    <submittedName>
        <fullName evidence="5">Uncharacterized protein</fullName>
    </submittedName>
</protein>
<evidence type="ECO:0000313" key="6">
    <source>
        <dbReference type="Proteomes" id="UP000188268"/>
    </source>
</evidence>
<dbReference type="OrthoDB" id="642193at2759"/>
<keyword evidence="2" id="KW-0813">Transport</keyword>
<dbReference type="Gramene" id="OMO90290">
    <property type="protein sequence ID" value="OMO90290"/>
    <property type="gene ID" value="CCACVL1_07416"/>
</dbReference>
<dbReference type="STRING" id="210143.A0A1R3J666"/>